<keyword evidence="2" id="KW-0548">Nucleotidyltransferase</keyword>
<dbReference type="Pfam" id="PF00899">
    <property type="entry name" value="ThiF"/>
    <property type="match status" value="1"/>
</dbReference>
<comment type="caution">
    <text evidence="2">The sequence shown here is derived from an EMBL/GenBank/DDBJ whole genome shotgun (WGS) entry which is preliminary data.</text>
</comment>
<feature type="domain" description="THIF-type NAD/FAD binding fold" evidence="1">
    <location>
        <begin position="10"/>
        <end position="238"/>
    </location>
</feature>
<proteinExistence type="predicted"/>
<keyword evidence="2" id="KW-0808">Transferase</keyword>
<dbReference type="InterPro" id="IPR000594">
    <property type="entry name" value="ThiF_NAD_FAD-bd"/>
</dbReference>
<reference evidence="2 3" key="1">
    <citation type="submission" date="2017-05" db="EMBL/GenBank/DDBJ databases">
        <authorList>
            <person name="Varghese N."/>
            <person name="Submissions S."/>
        </authorList>
    </citation>
    <scope>NUCLEOTIDE SEQUENCE [LARGE SCALE GENOMIC DNA]</scope>
    <source>
        <strain evidence="2 3">DSM 25457</strain>
    </source>
</reference>
<evidence type="ECO:0000313" key="2">
    <source>
        <dbReference type="EMBL" id="SMP49008.1"/>
    </source>
</evidence>
<dbReference type="EMBL" id="FXUG01000002">
    <property type="protein sequence ID" value="SMP49008.1"/>
    <property type="molecule type" value="Genomic_DNA"/>
</dbReference>
<name>A0ABY1PVD9_9BACT</name>
<gene>
    <name evidence="2" type="ORF">SAMN06265222_102490</name>
</gene>
<dbReference type="Gene3D" id="3.40.50.720">
    <property type="entry name" value="NAD(P)-binding Rossmann-like Domain"/>
    <property type="match status" value="1"/>
</dbReference>
<keyword evidence="3" id="KW-1185">Reference proteome</keyword>
<dbReference type="Proteomes" id="UP001158067">
    <property type="component" value="Unassembled WGS sequence"/>
</dbReference>
<evidence type="ECO:0000313" key="3">
    <source>
        <dbReference type="Proteomes" id="UP001158067"/>
    </source>
</evidence>
<evidence type="ECO:0000259" key="1">
    <source>
        <dbReference type="Pfam" id="PF00899"/>
    </source>
</evidence>
<organism evidence="2 3">
    <name type="scientific">Neorhodopirellula lusitana</name>
    <dbReference type="NCBI Taxonomy" id="445327"/>
    <lineage>
        <taxon>Bacteria</taxon>
        <taxon>Pseudomonadati</taxon>
        <taxon>Planctomycetota</taxon>
        <taxon>Planctomycetia</taxon>
        <taxon>Pirellulales</taxon>
        <taxon>Pirellulaceae</taxon>
        <taxon>Neorhodopirellula</taxon>
    </lineage>
</organism>
<dbReference type="PANTHER" id="PTHR10953">
    <property type="entry name" value="UBIQUITIN-ACTIVATING ENZYME E1"/>
    <property type="match status" value="1"/>
</dbReference>
<dbReference type="InterPro" id="IPR045886">
    <property type="entry name" value="ThiF/MoeB/HesA"/>
</dbReference>
<dbReference type="RefSeq" id="WP_283431794.1">
    <property type="nucleotide sequence ID" value="NZ_FXUG01000002.1"/>
</dbReference>
<accession>A0ABY1PVD9</accession>
<dbReference type="InterPro" id="IPR035985">
    <property type="entry name" value="Ubiquitin-activating_enz"/>
</dbReference>
<dbReference type="PANTHER" id="PTHR10953:SF102">
    <property type="entry name" value="ADENYLYLTRANSFERASE AND SULFURTRANSFERASE MOCS3"/>
    <property type="match status" value="1"/>
</dbReference>
<sequence length="351" mass="38391">MSISSQQDRYLRQSQFARIGEDGQQRIEQSRVAVLGCGALGSVAAELLARAGVGTLTLIDRDLVEWSNLQRQSLYVEADAIAASAKAEAAAGHLRAINSSIDIREHVVDITPANISRHLADSDLVIDATDNFPVRLLLNDWSLEKQIPWVHGGCVGASGQVRLFTGDAPCFRCLLPSAPGPGETETCDTAGVIGPATHLIASLQVAEALKWLSGNRDAVSRSVQSIDLWRNQTHAISIPDGGRSGCIACQKRQYDYLYPATDRDQQAESLCGRDAVQIHARRQGDADMQIDFDKIAVVWEKVATVQRTRFFVRLLLSEEQSITLFRDGRAVVSGVRDIPHARSLYDRYVGS</sequence>
<dbReference type="GO" id="GO:0016779">
    <property type="term" value="F:nucleotidyltransferase activity"/>
    <property type="evidence" value="ECO:0007669"/>
    <property type="project" value="UniProtKB-KW"/>
</dbReference>
<protein>
    <submittedName>
        <fullName evidence="2">Adenylyltransferase and sulfurtransferase</fullName>
    </submittedName>
</protein>
<dbReference type="SUPFAM" id="SSF69572">
    <property type="entry name" value="Activating enzymes of the ubiquitin-like proteins"/>
    <property type="match status" value="1"/>
</dbReference>
<dbReference type="CDD" id="cd00757">
    <property type="entry name" value="ThiF_MoeB_HesA_family"/>
    <property type="match status" value="1"/>
</dbReference>